<accession>A0ABR9ZS36</accession>
<dbReference type="Proteomes" id="UP000614200">
    <property type="component" value="Unassembled WGS sequence"/>
</dbReference>
<evidence type="ECO:0000313" key="2">
    <source>
        <dbReference type="Proteomes" id="UP000614200"/>
    </source>
</evidence>
<dbReference type="RefSeq" id="WP_194701520.1">
    <property type="nucleotide sequence ID" value="NZ_JADKNH010000005.1"/>
</dbReference>
<gene>
    <name evidence="1" type="ORF">ISU02_09110</name>
</gene>
<sequence>MAIEFKDILETVLKEDTLDIYEKMCLLILLNMEGEINLTSETLGNYMGCSTVRAKLAFESLNQKGYLKGESVCYEGEFIQRRESNIISPSKEAIDVGDIREPLKVETEEFLEGFFKPTKEVRPPEYSKDFQSMAESNSDRVPISEADEEMERRQRLAAYLMGSDEFKAGELKPFVSVKESKQSLVDQVIRIVDEKISFKEANIILGFASNDLELIKRKYKIAKLSQMSDTISVLINELQKKDSAVIKAEEVELENNQINTSRIMKMQAYKNQRR</sequence>
<name>A0ABR9ZS36_9FIRM</name>
<dbReference type="EMBL" id="JADKNH010000005">
    <property type="protein sequence ID" value="MBF4693278.1"/>
    <property type="molecule type" value="Genomic_DNA"/>
</dbReference>
<proteinExistence type="predicted"/>
<protein>
    <submittedName>
        <fullName evidence="1">Uncharacterized protein</fullName>
    </submittedName>
</protein>
<organism evidence="1 2">
    <name type="scientific">Fusibacter ferrireducens</name>
    <dbReference type="NCBI Taxonomy" id="2785058"/>
    <lineage>
        <taxon>Bacteria</taxon>
        <taxon>Bacillati</taxon>
        <taxon>Bacillota</taxon>
        <taxon>Clostridia</taxon>
        <taxon>Eubacteriales</taxon>
        <taxon>Eubacteriales Family XII. Incertae Sedis</taxon>
        <taxon>Fusibacter</taxon>
    </lineage>
</organism>
<keyword evidence="2" id="KW-1185">Reference proteome</keyword>
<evidence type="ECO:0000313" key="1">
    <source>
        <dbReference type="EMBL" id="MBF4693278.1"/>
    </source>
</evidence>
<reference evidence="1 2" key="1">
    <citation type="submission" date="2020-11" db="EMBL/GenBank/DDBJ databases">
        <title>Fusibacter basophilias sp. nov.</title>
        <authorList>
            <person name="Qiu D."/>
        </authorList>
    </citation>
    <scope>NUCLEOTIDE SEQUENCE [LARGE SCALE GENOMIC DNA]</scope>
    <source>
        <strain evidence="1 2">Q10-2</strain>
    </source>
</reference>
<comment type="caution">
    <text evidence="1">The sequence shown here is derived from an EMBL/GenBank/DDBJ whole genome shotgun (WGS) entry which is preliminary data.</text>
</comment>